<organism evidence="1 2">
    <name type="scientific">Naganishia cerealis</name>
    <dbReference type="NCBI Taxonomy" id="610337"/>
    <lineage>
        <taxon>Eukaryota</taxon>
        <taxon>Fungi</taxon>
        <taxon>Dikarya</taxon>
        <taxon>Basidiomycota</taxon>
        <taxon>Agaricomycotina</taxon>
        <taxon>Tremellomycetes</taxon>
        <taxon>Filobasidiales</taxon>
        <taxon>Filobasidiaceae</taxon>
        <taxon>Naganishia</taxon>
    </lineage>
</organism>
<reference evidence="1" key="1">
    <citation type="submission" date="2023-04" db="EMBL/GenBank/DDBJ databases">
        <title>Draft Genome sequencing of Naganishia species isolated from polar environments using Oxford Nanopore Technology.</title>
        <authorList>
            <person name="Leo P."/>
            <person name="Venkateswaran K."/>
        </authorList>
    </citation>
    <scope>NUCLEOTIDE SEQUENCE</scope>
    <source>
        <strain evidence="1">MNA-CCFEE 5261</strain>
    </source>
</reference>
<dbReference type="EMBL" id="JASBWR010000162">
    <property type="protein sequence ID" value="KAJ9090757.1"/>
    <property type="molecule type" value="Genomic_DNA"/>
</dbReference>
<evidence type="ECO:0000313" key="2">
    <source>
        <dbReference type="Proteomes" id="UP001241377"/>
    </source>
</evidence>
<accession>A0ACC2UUZ1</accession>
<comment type="caution">
    <text evidence="1">The sequence shown here is derived from an EMBL/GenBank/DDBJ whole genome shotgun (WGS) entry which is preliminary data.</text>
</comment>
<name>A0ACC2UUZ1_9TREE</name>
<evidence type="ECO:0000313" key="1">
    <source>
        <dbReference type="EMBL" id="KAJ9090757.1"/>
    </source>
</evidence>
<keyword evidence="2" id="KW-1185">Reference proteome</keyword>
<gene>
    <name evidence="1" type="ORF">QFC19_009431</name>
</gene>
<sequence>MPVELVLYPIMRPLVTAKAVLFHPHRRASRYVPNIIEMPENVSEYAVLKRFGSGSKTFDVYDTEGGLYPVGPSDPSKSLFWFTRSRAVKGAYRMFSSDIRRTGENGEDEPVATVRAGLRSNVLLIRAPTAPAAELGWHVISLRVDANDSYRMFTMANGVTYQWTMRGKWLEKVLNVGNKESEVRIRIGRVVPNGDRGFTLQIDESEMPRELALGSALCSYIDQWNTNIEIGGIYYARQAGGVRWKRD</sequence>
<proteinExistence type="predicted"/>
<dbReference type="Proteomes" id="UP001241377">
    <property type="component" value="Unassembled WGS sequence"/>
</dbReference>
<protein>
    <submittedName>
        <fullName evidence="1">Uncharacterized protein</fullName>
    </submittedName>
</protein>